<proteinExistence type="predicted"/>
<dbReference type="EMBL" id="CALTRL010005859">
    <property type="protein sequence ID" value="CAH7687316.1"/>
    <property type="molecule type" value="Genomic_DNA"/>
</dbReference>
<reference evidence="2" key="1">
    <citation type="submission" date="2022-06" db="EMBL/GenBank/DDBJ databases">
        <authorList>
            <consortium name="SYNGENTA / RWTH Aachen University"/>
        </authorList>
    </citation>
    <scope>NUCLEOTIDE SEQUENCE</scope>
</reference>
<evidence type="ECO:0000313" key="2">
    <source>
        <dbReference type="EMBL" id="CAH7687316.1"/>
    </source>
</evidence>
<organism evidence="2 3">
    <name type="scientific">Phakopsora pachyrhizi</name>
    <name type="common">Asian soybean rust disease fungus</name>
    <dbReference type="NCBI Taxonomy" id="170000"/>
    <lineage>
        <taxon>Eukaryota</taxon>
        <taxon>Fungi</taxon>
        <taxon>Dikarya</taxon>
        <taxon>Basidiomycota</taxon>
        <taxon>Pucciniomycotina</taxon>
        <taxon>Pucciniomycetes</taxon>
        <taxon>Pucciniales</taxon>
        <taxon>Phakopsoraceae</taxon>
        <taxon>Phakopsora</taxon>
    </lineage>
</organism>
<feature type="region of interest" description="Disordered" evidence="1">
    <location>
        <begin position="108"/>
        <end position="145"/>
    </location>
</feature>
<feature type="region of interest" description="Disordered" evidence="1">
    <location>
        <begin position="722"/>
        <end position="744"/>
    </location>
</feature>
<accession>A0AAV0BJ54</accession>
<evidence type="ECO:0000256" key="1">
    <source>
        <dbReference type="SAM" id="MobiDB-lite"/>
    </source>
</evidence>
<protein>
    <submittedName>
        <fullName evidence="2">Expressed protein</fullName>
    </submittedName>
</protein>
<name>A0AAV0BJ54_PHAPC</name>
<dbReference type="Proteomes" id="UP001153365">
    <property type="component" value="Unassembled WGS sequence"/>
</dbReference>
<dbReference type="AlphaFoldDB" id="A0AAV0BJ54"/>
<evidence type="ECO:0000313" key="3">
    <source>
        <dbReference type="Proteomes" id="UP001153365"/>
    </source>
</evidence>
<keyword evidence="3" id="KW-1185">Reference proteome</keyword>
<comment type="caution">
    <text evidence="2">The sequence shown here is derived from an EMBL/GenBank/DDBJ whole genome shotgun (WGS) entry which is preliminary data.</text>
</comment>
<sequence>MNDGIVGVDSAIYNSSSMVNSNYGSKVIFDQLEPINRRRGRRGTIESLRSISRTLTRFRSSINSTANSTTVIQRLFSLLRQHSNHLNQINRSVGLIDSVSSKLSIYANSSSNGQQQQQRSTAAVNNENIGQQHHQRSSRPLSTYSIPSNSSYIRSTVNSSSNGQQASSSSRTLLLIESISREIGLECFLDSENSNLLMIGGRRMVIDIEIVDNGKEKGINSGAVVGTISGGEVGVGVGSSSSGSGSGSSAGVGRIKSKFSYSIDDDDDQKRDKYLDHQLEVLLSNVHQRMVRLLESSDDHNNNGQSDVKSDRRVEDLRLIQELSISLEAFSTCLRQLKFIDELIDNESTSEQKNQLQNSSNPSKVDYFWTYRDLINNYHSLTLRKIKNVDLLTKLPRTGLPLTSEDQFQLELVYHYNTSSILKNSIIDLISTKKRSGYNLMITLSSSSKDLETLEEEYDGLGELGTRGCFFAKFEPSLCVNRLTGYEIWKTSTRINLSKNLRLRSKKHSISDNWKNDARLDHGDEKLFGDLDDGLEDEIELEELLIDQIINQNDQKFQRSPSVEFSSFTKSDSFQHFRSRGFGVQQSKQKNSSCDVDSCPANLNDGLGYLIDSIRFDSLDALLKIIKVCQRQCILNELFNSCFNRLNYLKDDHQGRDESRGVLTLNQLLRQEIDNRNSGESNNNEEDIEEDLTISCEINSSLATTASTKKDLLKVNSTDDFFQTEDHSDGGQPSEDCPDEDRSFSEKLEEVVKSEETKLEAERILNLTRSIPLLIRFLLKVISVIGDEKGLEETIEIDKDMMEVEVL</sequence>
<gene>
    <name evidence="2" type="ORF">PPACK8108_LOCUS22088</name>
</gene>